<dbReference type="EMBL" id="BK014891">
    <property type="protein sequence ID" value="DAD80913.1"/>
    <property type="molecule type" value="Genomic_DNA"/>
</dbReference>
<sequence length="348" mass="40194">MLNDQGRAQKKQAEARYLNLRSMLGNKSWGACQFIICGARDTGKSYAVMDHICKVHKQIGKALKAYWCRISDTSCQKLLANNGEKLIDPDLRRKYDYTVTTKNTSSYVNAEKFCEVIALSGFAKSKGVAFFDKDFTGRTIIVLDEFQLEEGEKRTSFDILYNWIGTLENLIRSKTSNLEIFYLANSVQSATTILKAFNFIPAKFGRFYLRSKRCVIDNLEPTAEYLKEISKSIPGLLGGATMANYTNMMSEPTHRIKKRRCIKPTEIIHFSKNAGDWYTVWDAYYIKKYNGENLDETKHIYMRPYLGGFFSKEKRQSVIEKNDAQYYDFQTLIDLAFFEDNLKVIRKL</sequence>
<proteinExistence type="predicted"/>
<name>A0A8S5MF01_9VIRU</name>
<evidence type="ECO:0000313" key="1">
    <source>
        <dbReference type="EMBL" id="DAD80913.1"/>
    </source>
</evidence>
<organism evidence="1">
    <name type="scientific">virus sp. ctK6s94</name>
    <dbReference type="NCBI Taxonomy" id="2826798"/>
    <lineage>
        <taxon>Viruses</taxon>
    </lineage>
</organism>
<protein>
    <submittedName>
        <fullName evidence="1">Terminase</fullName>
    </submittedName>
</protein>
<reference evidence="1" key="1">
    <citation type="journal article" date="2021" name="Proc. Natl. Acad. Sci. U.S.A.">
        <title>A Catalog of Tens of Thousands of Viruses from Human Metagenomes Reveals Hidden Associations with Chronic Diseases.</title>
        <authorList>
            <person name="Tisza M.J."/>
            <person name="Buck C.B."/>
        </authorList>
    </citation>
    <scope>NUCLEOTIDE SEQUENCE</scope>
    <source>
        <strain evidence="1">CtK6s94</strain>
    </source>
</reference>
<accession>A0A8S5MF01</accession>